<accession>A0ABD2ZCN6</accession>
<dbReference type="AlphaFoldDB" id="A0ABD2ZCN6"/>
<dbReference type="EMBL" id="JBJUIK010000010">
    <property type="protein sequence ID" value="KAL3516045.1"/>
    <property type="molecule type" value="Genomic_DNA"/>
</dbReference>
<proteinExistence type="predicted"/>
<name>A0ABD2ZCN6_9GENT</name>
<gene>
    <name evidence="1" type="ORF">ACH5RR_022947</name>
</gene>
<keyword evidence="2" id="KW-1185">Reference proteome</keyword>
<evidence type="ECO:0000313" key="1">
    <source>
        <dbReference type="EMBL" id="KAL3516045.1"/>
    </source>
</evidence>
<organism evidence="1 2">
    <name type="scientific">Cinchona calisaya</name>
    <dbReference type="NCBI Taxonomy" id="153742"/>
    <lineage>
        <taxon>Eukaryota</taxon>
        <taxon>Viridiplantae</taxon>
        <taxon>Streptophyta</taxon>
        <taxon>Embryophyta</taxon>
        <taxon>Tracheophyta</taxon>
        <taxon>Spermatophyta</taxon>
        <taxon>Magnoliopsida</taxon>
        <taxon>eudicotyledons</taxon>
        <taxon>Gunneridae</taxon>
        <taxon>Pentapetalae</taxon>
        <taxon>asterids</taxon>
        <taxon>lamiids</taxon>
        <taxon>Gentianales</taxon>
        <taxon>Rubiaceae</taxon>
        <taxon>Cinchonoideae</taxon>
        <taxon>Cinchoneae</taxon>
        <taxon>Cinchona</taxon>
    </lineage>
</organism>
<comment type="caution">
    <text evidence="1">The sequence shown here is derived from an EMBL/GenBank/DDBJ whole genome shotgun (WGS) entry which is preliminary data.</text>
</comment>
<reference evidence="1 2" key="1">
    <citation type="submission" date="2024-11" db="EMBL/GenBank/DDBJ databases">
        <title>A near-complete genome assembly of Cinchona calisaya.</title>
        <authorList>
            <person name="Lian D.C."/>
            <person name="Zhao X.W."/>
            <person name="Wei L."/>
        </authorList>
    </citation>
    <scope>NUCLEOTIDE SEQUENCE [LARGE SCALE GENOMIC DNA]</scope>
    <source>
        <tissue evidence="1">Nenye</tissue>
    </source>
</reference>
<sequence length="104" mass="10467">MQLLKNSPNTTAVDDTTAWDVSIESVTAPGSVVDATAAGETAILTVATQNSDDTAAAAQMDKPAAAKSSHKPDITAVHTLASLQAASKDVVAVDGDTAASKICR</sequence>
<dbReference type="Proteomes" id="UP001630127">
    <property type="component" value="Unassembled WGS sequence"/>
</dbReference>
<evidence type="ECO:0000313" key="2">
    <source>
        <dbReference type="Proteomes" id="UP001630127"/>
    </source>
</evidence>
<protein>
    <submittedName>
        <fullName evidence="1">Uncharacterized protein</fullName>
    </submittedName>
</protein>